<protein>
    <recommendedName>
        <fullName evidence="4">RRM domain-containing protein</fullName>
    </recommendedName>
</protein>
<sequence>MSSSEEEQQQQQEQQNASNKLTPALAALKLPNDCVQRALILQLLLLSGALLPQPVAAAARGPASIHLARDQGLIAASVKAALDQDPVAKMLLHQKSLRDAETWLRLNGLDIVGHNESEVAETEGAPPAPPLSSPIPPPTAKPSPPQPQHDNVAPFFSKGLSAFFGSPSTSSKETPPHLPSKPSVDAPRPAAPVFVPSFNPFPLTDTTSSTTKPGHLFLANIPYSTNNDSLQALLAPFGPVSCRIVRDRQGASRGFGFADFKYEADAKAAINTLHGSVFDSRTLAVRWGDERDKLGDDYRAFEFEERSAPPLPLPNGVWSNQQLGHEDRPAFPPGGWNDQQLGFEDRPALHLPPPGRWDDQQLELALPLDQRYGSNRPPSPRRREHSRRSLSPSPSSHGSHRHHSSSHLHRRTEDTTNLAPQAVAPKTTTTSSSTTSLSHDKDRAWVLSLGAEDLATLRSLWELAGRRS</sequence>
<dbReference type="PROSITE" id="PS50102">
    <property type="entry name" value="RRM"/>
    <property type="match status" value="1"/>
</dbReference>
<feature type="compositionally biased region" description="Basic residues" evidence="3">
    <location>
        <begin position="379"/>
        <end position="388"/>
    </location>
</feature>
<dbReference type="GO" id="GO:0003723">
    <property type="term" value="F:RNA binding"/>
    <property type="evidence" value="ECO:0007669"/>
    <property type="project" value="UniProtKB-UniRule"/>
</dbReference>
<dbReference type="OrthoDB" id="4207594at2759"/>
<dbReference type="CDD" id="cd00590">
    <property type="entry name" value="RRM_SF"/>
    <property type="match status" value="1"/>
</dbReference>
<evidence type="ECO:0000256" key="3">
    <source>
        <dbReference type="SAM" id="MobiDB-lite"/>
    </source>
</evidence>
<dbReference type="SUPFAM" id="SSF54928">
    <property type="entry name" value="RNA-binding domain, RBD"/>
    <property type="match status" value="1"/>
</dbReference>
<dbReference type="InterPro" id="IPR012677">
    <property type="entry name" value="Nucleotide-bd_a/b_plait_sf"/>
</dbReference>
<feature type="domain" description="RRM" evidence="4">
    <location>
        <begin position="214"/>
        <end position="290"/>
    </location>
</feature>
<dbReference type="SMART" id="SM00360">
    <property type="entry name" value="RRM"/>
    <property type="match status" value="1"/>
</dbReference>
<keyword evidence="6" id="KW-1185">Reference proteome</keyword>
<dbReference type="Gene3D" id="3.30.70.330">
    <property type="match status" value="1"/>
</dbReference>
<dbReference type="STRING" id="106004.A0A1Y2FZI8"/>
<dbReference type="InParanoid" id="A0A1Y2FZI8"/>
<feature type="compositionally biased region" description="Pro residues" evidence="3">
    <location>
        <begin position="126"/>
        <end position="147"/>
    </location>
</feature>
<name>A0A1Y2FZI8_9BASI</name>
<comment type="caution">
    <text evidence="5">The sequence shown here is derived from an EMBL/GenBank/DDBJ whole genome shotgun (WGS) entry which is preliminary data.</text>
</comment>
<proteinExistence type="predicted"/>
<feature type="region of interest" description="Disordered" evidence="3">
    <location>
        <begin position="117"/>
        <end position="152"/>
    </location>
</feature>
<dbReference type="InterPro" id="IPR052462">
    <property type="entry name" value="SLIRP/GR-RBP-like"/>
</dbReference>
<dbReference type="AlphaFoldDB" id="A0A1Y2FZI8"/>
<gene>
    <name evidence="5" type="ORF">BCR35DRAFT_328997</name>
</gene>
<reference evidence="5 6" key="1">
    <citation type="submission" date="2016-07" db="EMBL/GenBank/DDBJ databases">
        <title>Pervasive Adenine N6-methylation of Active Genes in Fungi.</title>
        <authorList>
            <consortium name="DOE Joint Genome Institute"/>
            <person name="Mondo S.J."/>
            <person name="Dannebaum R.O."/>
            <person name="Kuo R.C."/>
            <person name="Labutti K."/>
            <person name="Haridas S."/>
            <person name="Kuo A."/>
            <person name="Salamov A."/>
            <person name="Ahrendt S.R."/>
            <person name="Lipzen A."/>
            <person name="Sullivan W."/>
            <person name="Andreopoulos W.B."/>
            <person name="Clum A."/>
            <person name="Lindquist E."/>
            <person name="Daum C."/>
            <person name="Ramamoorthy G.K."/>
            <person name="Gryganskyi A."/>
            <person name="Culley D."/>
            <person name="Magnuson J.K."/>
            <person name="James T.Y."/>
            <person name="O'Malley M.A."/>
            <person name="Stajich J.E."/>
            <person name="Spatafora J.W."/>
            <person name="Visel A."/>
            <person name="Grigoriev I.V."/>
        </authorList>
    </citation>
    <scope>NUCLEOTIDE SEQUENCE [LARGE SCALE GENOMIC DNA]</scope>
    <source>
        <strain evidence="5 6">62-1032</strain>
    </source>
</reference>
<dbReference type="EMBL" id="MCGR01000005">
    <property type="protein sequence ID" value="ORY89633.1"/>
    <property type="molecule type" value="Genomic_DNA"/>
</dbReference>
<dbReference type="InterPro" id="IPR035979">
    <property type="entry name" value="RBD_domain_sf"/>
</dbReference>
<evidence type="ECO:0000313" key="6">
    <source>
        <dbReference type="Proteomes" id="UP000193467"/>
    </source>
</evidence>
<dbReference type="PANTHER" id="PTHR48027">
    <property type="entry name" value="HETEROGENEOUS NUCLEAR RIBONUCLEOPROTEIN 87F-RELATED"/>
    <property type="match status" value="1"/>
</dbReference>
<organism evidence="5 6">
    <name type="scientific">Leucosporidium creatinivorum</name>
    <dbReference type="NCBI Taxonomy" id="106004"/>
    <lineage>
        <taxon>Eukaryota</taxon>
        <taxon>Fungi</taxon>
        <taxon>Dikarya</taxon>
        <taxon>Basidiomycota</taxon>
        <taxon>Pucciniomycotina</taxon>
        <taxon>Microbotryomycetes</taxon>
        <taxon>Leucosporidiales</taxon>
        <taxon>Leucosporidium</taxon>
    </lineage>
</organism>
<dbReference type="InterPro" id="IPR000504">
    <property type="entry name" value="RRM_dom"/>
</dbReference>
<keyword evidence="1 2" id="KW-0694">RNA-binding</keyword>
<feature type="region of interest" description="Disordered" evidence="3">
    <location>
        <begin position="166"/>
        <end position="191"/>
    </location>
</feature>
<evidence type="ECO:0000259" key="4">
    <source>
        <dbReference type="PROSITE" id="PS50102"/>
    </source>
</evidence>
<evidence type="ECO:0000256" key="1">
    <source>
        <dbReference type="ARBA" id="ARBA00022884"/>
    </source>
</evidence>
<feature type="compositionally biased region" description="Basic residues" evidence="3">
    <location>
        <begin position="398"/>
        <end position="410"/>
    </location>
</feature>
<evidence type="ECO:0000256" key="2">
    <source>
        <dbReference type="PROSITE-ProRule" id="PRU00176"/>
    </source>
</evidence>
<feature type="region of interest" description="Disordered" evidence="3">
    <location>
        <begin position="310"/>
        <end position="439"/>
    </location>
</feature>
<dbReference type="Proteomes" id="UP000193467">
    <property type="component" value="Unassembled WGS sequence"/>
</dbReference>
<dbReference type="Pfam" id="PF00076">
    <property type="entry name" value="RRM_1"/>
    <property type="match status" value="1"/>
</dbReference>
<accession>A0A1Y2FZI8</accession>
<feature type="compositionally biased region" description="Low complexity" evidence="3">
    <location>
        <begin position="427"/>
        <end position="436"/>
    </location>
</feature>
<evidence type="ECO:0000313" key="5">
    <source>
        <dbReference type="EMBL" id="ORY89633.1"/>
    </source>
</evidence>